<feature type="domain" description="UvrC family homology region profile" evidence="9">
    <location>
        <begin position="275"/>
        <end position="497"/>
    </location>
</feature>
<sequence length="622" mass="71588">MGSIQRKTINCLFKGSQVKESPSSALTLEKKLNRLPDSPGVYLLKDEKRKVLYVGKALSLRKRVRSYFQRTSFSSRIHSLVGQIKDLEWVITDSEAEAFLLESNLIKHHRPRYNIRLRDDKSYPYIKLTAYEPFPRVFLTRGPKEDGSLYFGPYTDVKAARKSLRLIHRFFPLRRCKGKFKLRSRPCLNYHIKECSGPCVKKINSREYSGLARGVSLFLQGHYESLLSQLGKEMEEASRDEKFERAAKLRDLIRAIHRIGQTQKVASFPGGDRDLIGVAYNSEEACVVVFQIREGKVVGNKHFLLKIGQEDKGKDILTFFVKQYYGKVSFIPPEVLLQYEITDQAAIKRWFSERREGKIKLDVPQRGKKVKLMQLVIKNARLILQQEKGREKNEALLQLKNYLDLKEKPSLIEGFDVSNIKGKEATGSVVVFREGKAEKSSYRRFKIKTVKGINDFAMLSEVVKRRYQRLLKESHPLPHLILIDGGKGQLSSCLKTLKQLGLGYVSLIGLAKEFEEVYLPSRSLPLNIPHDSVALRLLQEIRDESHRFAYAYHRKVRQRKMSHSSLDDIPRVGEKTKKALLTHFRSVSLIKNRSLEELRQIPGIGEKTARSILECLKASELR</sequence>
<dbReference type="Pfam" id="PF02151">
    <property type="entry name" value="UVR"/>
    <property type="match status" value="1"/>
</dbReference>
<comment type="subunit">
    <text evidence="6">Interacts with UvrB in an incision complex.</text>
</comment>
<comment type="subcellular location">
    <subcellularLocation>
        <location evidence="6">Cytoplasm</location>
    </subcellularLocation>
</comment>
<evidence type="ECO:0000259" key="9">
    <source>
        <dbReference type="PROSITE" id="PS50165"/>
    </source>
</evidence>
<name>A0A523YLZ1_UNCAE</name>
<dbReference type="AlphaFoldDB" id="A0A523YLZ1"/>
<dbReference type="InterPro" id="IPR004791">
    <property type="entry name" value="UvrC"/>
</dbReference>
<dbReference type="InterPro" id="IPR001943">
    <property type="entry name" value="UVR_dom"/>
</dbReference>
<dbReference type="SUPFAM" id="SSF46600">
    <property type="entry name" value="C-terminal UvrC-binding domain of UvrB"/>
    <property type="match status" value="1"/>
</dbReference>
<evidence type="ECO:0000256" key="1">
    <source>
        <dbReference type="ARBA" id="ARBA00022490"/>
    </source>
</evidence>
<dbReference type="InterPro" id="IPR047296">
    <property type="entry name" value="GIY-YIG_UvrC_Cho"/>
</dbReference>
<evidence type="ECO:0000256" key="2">
    <source>
        <dbReference type="ARBA" id="ARBA00022763"/>
    </source>
</evidence>
<evidence type="ECO:0000256" key="3">
    <source>
        <dbReference type="ARBA" id="ARBA00022769"/>
    </source>
</evidence>
<comment type="caution">
    <text evidence="10">The sequence shown here is derived from an EMBL/GenBank/DDBJ whole genome shotgun (WGS) entry which is preliminary data.</text>
</comment>
<dbReference type="FunFam" id="3.40.1440.10:FF:000001">
    <property type="entry name" value="UvrABC system protein C"/>
    <property type="match status" value="1"/>
</dbReference>
<dbReference type="GO" id="GO:0009380">
    <property type="term" value="C:excinuclease repair complex"/>
    <property type="evidence" value="ECO:0007669"/>
    <property type="project" value="InterPro"/>
</dbReference>
<dbReference type="CDD" id="cd10434">
    <property type="entry name" value="GIY-YIG_UvrC_Cho"/>
    <property type="match status" value="1"/>
</dbReference>
<dbReference type="InterPro" id="IPR035901">
    <property type="entry name" value="GIY-YIG_endonuc_sf"/>
</dbReference>
<evidence type="ECO:0000256" key="4">
    <source>
        <dbReference type="ARBA" id="ARBA00022881"/>
    </source>
</evidence>
<comment type="similarity">
    <text evidence="6">Belongs to the UvrC family.</text>
</comment>
<dbReference type="InterPro" id="IPR036876">
    <property type="entry name" value="UVR_dom_sf"/>
</dbReference>
<dbReference type="GO" id="GO:0005737">
    <property type="term" value="C:cytoplasm"/>
    <property type="evidence" value="ECO:0007669"/>
    <property type="project" value="UniProtKB-SubCell"/>
</dbReference>
<dbReference type="Pfam" id="PF22920">
    <property type="entry name" value="UvrC_RNaseH"/>
    <property type="match status" value="1"/>
</dbReference>
<organism evidence="10 11">
    <name type="scientific">Aerophobetes bacterium</name>
    <dbReference type="NCBI Taxonomy" id="2030807"/>
    <lineage>
        <taxon>Bacteria</taxon>
        <taxon>Candidatus Aerophobota</taxon>
    </lineage>
</organism>
<dbReference type="Gene3D" id="1.10.150.20">
    <property type="entry name" value="5' to 3' exonuclease, C-terminal subdomain"/>
    <property type="match status" value="1"/>
</dbReference>
<keyword evidence="1 6" id="KW-0963">Cytoplasm</keyword>
<keyword evidence="6" id="KW-0742">SOS response</keyword>
<protein>
    <recommendedName>
        <fullName evidence="6">UvrABC system protein C</fullName>
        <shortName evidence="6">Protein UvrC</shortName>
    </recommendedName>
    <alternativeName>
        <fullName evidence="6">Excinuclease ABC subunit C</fullName>
    </alternativeName>
</protein>
<comment type="function">
    <text evidence="6">The UvrABC repair system catalyzes the recognition and processing of DNA lesions. UvrC both incises the 5' and 3' sides of the lesion. The N-terminal half is responsible for the 3' incision and the C-terminal half is responsible for the 5' incision.</text>
</comment>
<keyword evidence="3 6" id="KW-0228">DNA excision</keyword>
<dbReference type="GO" id="GO:0006289">
    <property type="term" value="P:nucleotide-excision repair"/>
    <property type="evidence" value="ECO:0007669"/>
    <property type="project" value="UniProtKB-UniRule"/>
</dbReference>
<dbReference type="Gene3D" id="3.30.420.340">
    <property type="entry name" value="UvrC, RNAse H endonuclease domain"/>
    <property type="match status" value="1"/>
</dbReference>
<dbReference type="SUPFAM" id="SSF82771">
    <property type="entry name" value="GIY-YIG endonuclease"/>
    <property type="match status" value="1"/>
</dbReference>
<dbReference type="InterPro" id="IPR038476">
    <property type="entry name" value="UvrC_RNase_H_dom_sf"/>
</dbReference>
<evidence type="ECO:0000313" key="11">
    <source>
        <dbReference type="Proteomes" id="UP000316925"/>
    </source>
</evidence>
<keyword evidence="5 6" id="KW-0234">DNA repair</keyword>
<dbReference type="GO" id="GO:0009432">
    <property type="term" value="P:SOS response"/>
    <property type="evidence" value="ECO:0007669"/>
    <property type="project" value="UniProtKB-UniRule"/>
</dbReference>
<dbReference type="InterPro" id="IPR010994">
    <property type="entry name" value="RuvA_2-like"/>
</dbReference>
<dbReference type="SUPFAM" id="SSF47781">
    <property type="entry name" value="RuvA domain 2-like"/>
    <property type="match status" value="1"/>
</dbReference>
<keyword evidence="2 6" id="KW-0227">DNA damage</keyword>
<dbReference type="Gene3D" id="4.10.860.10">
    <property type="entry name" value="UVR domain"/>
    <property type="match status" value="1"/>
</dbReference>
<keyword evidence="4 6" id="KW-0267">Excision nuclease</keyword>
<dbReference type="PROSITE" id="PS50165">
    <property type="entry name" value="UVRC"/>
    <property type="match status" value="1"/>
</dbReference>
<evidence type="ECO:0000256" key="6">
    <source>
        <dbReference type="HAMAP-Rule" id="MF_00203"/>
    </source>
</evidence>
<evidence type="ECO:0000259" key="8">
    <source>
        <dbReference type="PROSITE" id="PS50164"/>
    </source>
</evidence>
<accession>A0A523YLZ1</accession>
<feature type="domain" description="GIY-YIG" evidence="8">
    <location>
        <begin position="37"/>
        <end position="115"/>
    </location>
</feature>
<dbReference type="InterPro" id="IPR050066">
    <property type="entry name" value="UvrABC_protein_C"/>
</dbReference>
<dbReference type="SMART" id="SM00278">
    <property type="entry name" value="HhH1"/>
    <property type="match status" value="2"/>
</dbReference>
<dbReference type="HAMAP" id="MF_00203">
    <property type="entry name" value="UvrC"/>
    <property type="match status" value="1"/>
</dbReference>
<dbReference type="InterPro" id="IPR003583">
    <property type="entry name" value="Hlx-hairpin-Hlx_DNA-bd_motif"/>
</dbReference>
<feature type="domain" description="UVR" evidence="7">
    <location>
        <begin position="224"/>
        <end position="259"/>
    </location>
</feature>
<dbReference type="Pfam" id="PF01541">
    <property type="entry name" value="GIY-YIG"/>
    <property type="match status" value="1"/>
</dbReference>
<gene>
    <name evidence="6 10" type="primary">uvrC</name>
    <name evidence="10" type="ORF">E3J33_03490</name>
</gene>
<dbReference type="PROSITE" id="PS50151">
    <property type="entry name" value="UVR"/>
    <property type="match status" value="1"/>
</dbReference>
<dbReference type="InterPro" id="IPR000305">
    <property type="entry name" value="GIY-YIG_endonuc"/>
</dbReference>
<dbReference type="InterPro" id="IPR001162">
    <property type="entry name" value="UvrC_RNase_H_dom"/>
</dbReference>
<dbReference type="PROSITE" id="PS50164">
    <property type="entry name" value="GIY_YIG"/>
    <property type="match status" value="1"/>
</dbReference>
<dbReference type="Gene3D" id="3.40.1440.10">
    <property type="entry name" value="GIY-YIG endonuclease"/>
    <property type="match status" value="1"/>
</dbReference>
<dbReference type="EMBL" id="SOIJ01000197">
    <property type="protein sequence ID" value="TET92583.1"/>
    <property type="molecule type" value="Genomic_DNA"/>
</dbReference>
<dbReference type="NCBIfam" id="TIGR00194">
    <property type="entry name" value="uvrC"/>
    <property type="match status" value="1"/>
</dbReference>
<proteinExistence type="inferred from homology"/>
<reference evidence="10 11" key="1">
    <citation type="submission" date="2019-03" db="EMBL/GenBank/DDBJ databases">
        <title>Metabolic potential of uncultured bacteria and archaea associated with petroleum seepage in deep-sea sediments.</title>
        <authorList>
            <person name="Dong X."/>
            <person name="Hubert C."/>
        </authorList>
    </citation>
    <scope>NUCLEOTIDE SEQUENCE [LARGE SCALE GENOMIC DNA]</scope>
    <source>
        <strain evidence="10">E29_bin28</strain>
    </source>
</reference>
<dbReference type="Pfam" id="PF08459">
    <property type="entry name" value="UvrC_RNaseH_dom"/>
    <property type="match status" value="1"/>
</dbReference>
<evidence type="ECO:0000256" key="5">
    <source>
        <dbReference type="ARBA" id="ARBA00023204"/>
    </source>
</evidence>
<dbReference type="GO" id="GO:0003677">
    <property type="term" value="F:DNA binding"/>
    <property type="evidence" value="ECO:0007669"/>
    <property type="project" value="UniProtKB-UniRule"/>
</dbReference>
<dbReference type="Pfam" id="PF14520">
    <property type="entry name" value="HHH_5"/>
    <property type="match status" value="1"/>
</dbReference>
<evidence type="ECO:0000313" key="10">
    <source>
        <dbReference type="EMBL" id="TET92583.1"/>
    </source>
</evidence>
<evidence type="ECO:0000259" key="7">
    <source>
        <dbReference type="PROSITE" id="PS50151"/>
    </source>
</evidence>
<dbReference type="PANTHER" id="PTHR30562:SF1">
    <property type="entry name" value="UVRABC SYSTEM PROTEIN C"/>
    <property type="match status" value="1"/>
</dbReference>
<dbReference type="GO" id="GO:0009381">
    <property type="term" value="F:excinuclease ABC activity"/>
    <property type="evidence" value="ECO:0007669"/>
    <property type="project" value="UniProtKB-UniRule"/>
</dbReference>
<dbReference type="Proteomes" id="UP000316925">
    <property type="component" value="Unassembled WGS sequence"/>
</dbReference>
<dbReference type="SMART" id="SM00465">
    <property type="entry name" value="GIYc"/>
    <property type="match status" value="1"/>
</dbReference>
<dbReference type="NCBIfam" id="NF001824">
    <property type="entry name" value="PRK00558.1-5"/>
    <property type="match status" value="1"/>
</dbReference>
<dbReference type="PANTHER" id="PTHR30562">
    <property type="entry name" value="UVRC/OXIDOREDUCTASE"/>
    <property type="match status" value="1"/>
</dbReference>